<dbReference type="InterPro" id="IPR048341">
    <property type="entry name" value="DUF1285_N"/>
</dbReference>
<dbReference type="STRING" id="29571.SAMN05878437_0562"/>
<dbReference type="AlphaFoldDB" id="A0A1M7F0M7"/>
<organism evidence="3 4">
    <name type="scientific">Vreelandella subglaciescola</name>
    <dbReference type="NCBI Taxonomy" id="29571"/>
    <lineage>
        <taxon>Bacteria</taxon>
        <taxon>Pseudomonadati</taxon>
        <taxon>Pseudomonadota</taxon>
        <taxon>Gammaproteobacteria</taxon>
        <taxon>Oceanospirillales</taxon>
        <taxon>Halomonadaceae</taxon>
        <taxon>Vreelandella</taxon>
    </lineage>
</organism>
<evidence type="ECO:0000313" key="4">
    <source>
        <dbReference type="Proteomes" id="UP000190911"/>
    </source>
</evidence>
<dbReference type="InParanoid" id="A0A1M7F0M7"/>
<evidence type="ECO:0008006" key="5">
    <source>
        <dbReference type="Google" id="ProtNLM"/>
    </source>
</evidence>
<gene>
    <name evidence="3" type="ORF">SAMN05878437_0562</name>
</gene>
<feature type="domain" description="DUF1285" evidence="1">
    <location>
        <begin position="17"/>
        <end position="82"/>
    </location>
</feature>
<feature type="domain" description="DUF1285" evidence="2">
    <location>
        <begin position="97"/>
        <end position="173"/>
    </location>
</feature>
<accession>A0A1M7F0M7</accession>
<dbReference type="OrthoDB" id="3078366at2"/>
<sequence>MNLDHLLQHSETAATIPPVDQWQPPFCGDMPLTIKADGSWWHEGAPFKRPELVRLLASLLRHDPEGVCLVTPTERVRIEVEDCPLMIVAAHQIGGDWRLTTQHGDELTLDVDHPLTMTRTPGGDEAPEVPVRFGLAARLSRNVYYQLVDAASLREGEGHTDVGVESAGVWHVLGTLNDVEASESPWN</sequence>
<protein>
    <recommendedName>
        <fullName evidence="5">DUF1285 domain-containing protein</fullName>
    </recommendedName>
</protein>
<dbReference type="Gene3D" id="2.30.270.10">
    <property type="entry name" value="duf1285 protein"/>
    <property type="match status" value="1"/>
</dbReference>
<dbReference type="Pfam" id="PF06938">
    <property type="entry name" value="DUF1285_N"/>
    <property type="match status" value="1"/>
</dbReference>
<dbReference type="Proteomes" id="UP000190911">
    <property type="component" value="Chromosome I"/>
</dbReference>
<keyword evidence="4" id="KW-1185">Reference proteome</keyword>
<dbReference type="EMBL" id="LT670847">
    <property type="protein sequence ID" value="SHL97259.1"/>
    <property type="molecule type" value="Genomic_DNA"/>
</dbReference>
<dbReference type="InterPro" id="IPR010707">
    <property type="entry name" value="DUF1285"/>
</dbReference>
<dbReference type="InterPro" id="IPR023361">
    <property type="entry name" value="DUF1285_beta_roll_sf"/>
</dbReference>
<dbReference type="InterPro" id="IPR048342">
    <property type="entry name" value="DUF1285_C"/>
</dbReference>
<dbReference type="RefSeq" id="WP_079551115.1">
    <property type="nucleotide sequence ID" value="NZ_LT670847.1"/>
</dbReference>
<evidence type="ECO:0000259" key="2">
    <source>
        <dbReference type="Pfam" id="PF21028"/>
    </source>
</evidence>
<reference evidence="3 4" key="1">
    <citation type="submission" date="2016-11" db="EMBL/GenBank/DDBJ databases">
        <authorList>
            <person name="Jaros S."/>
            <person name="Januszkiewicz K."/>
            <person name="Wedrychowicz H."/>
        </authorList>
    </citation>
    <scope>NUCLEOTIDE SEQUENCE [LARGE SCALE GENOMIC DNA]</scope>
    <source>
        <strain evidence="3 4">ACAM 12</strain>
    </source>
</reference>
<dbReference type="Pfam" id="PF21028">
    <property type="entry name" value="DUF1285_C"/>
    <property type="match status" value="1"/>
</dbReference>
<dbReference type="Gene3D" id="3.10.540.10">
    <property type="entry name" value="duf1285 like domain"/>
    <property type="match status" value="1"/>
</dbReference>
<dbReference type="PIRSF" id="PIRSF029557">
    <property type="entry name" value="UCP029557"/>
    <property type="match status" value="1"/>
</dbReference>
<proteinExistence type="predicted"/>
<evidence type="ECO:0000313" key="3">
    <source>
        <dbReference type="EMBL" id="SHL97259.1"/>
    </source>
</evidence>
<name>A0A1M7F0M7_9GAMM</name>
<evidence type="ECO:0000259" key="1">
    <source>
        <dbReference type="Pfam" id="PF06938"/>
    </source>
</evidence>